<name>A0A429ZXK5_9ENTE</name>
<dbReference type="Proteomes" id="UP000287857">
    <property type="component" value="Unassembled WGS sequence"/>
</dbReference>
<dbReference type="PANTHER" id="PTHR21599">
    <property type="entry name" value="GLYCERATE KINASE"/>
    <property type="match status" value="1"/>
</dbReference>
<keyword evidence="6" id="KW-1185">Reference proteome</keyword>
<dbReference type="AlphaFoldDB" id="A0A429ZXK5"/>
<evidence type="ECO:0000256" key="1">
    <source>
        <dbReference type="ARBA" id="ARBA00006284"/>
    </source>
</evidence>
<dbReference type="Pfam" id="PF02595">
    <property type="entry name" value="Gly_kinase"/>
    <property type="match status" value="1"/>
</dbReference>
<dbReference type="InterPro" id="IPR004381">
    <property type="entry name" value="Glycerate_kinase"/>
</dbReference>
<evidence type="ECO:0008006" key="7">
    <source>
        <dbReference type="Google" id="ProtNLM"/>
    </source>
</evidence>
<dbReference type="Gene3D" id="3.40.50.10350">
    <property type="entry name" value="Glycerate kinase, domain 1"/>
    <property type="match status" value="1"/>
</dbReference>
<sequence length="385" mass="41286">MLKFLLAPDSFKDSMTAKEACSAMEKGLKTVYGNRVWINQIPMADGGEGTVQTLVDATHGNIQKVIVSDLFRHKKIEASYGIINQSEKTAIIEMAQASGLELLKFEERNPLLTSTYGTGELIKDALNRGIRKFIVTLGGSATNDGGAGMAEALGVKFYDKSKNIIQMNGGNLYDIASIDVKSIDARVYDCEFEAACDVTNPLLGPKGTTKIFSQQKGANTESVRDRLESGLMNYGNIVEETMGCSYREVPGSGAAGGLGFGIQVFLNGKLISGINLVSNMLDLEEAISQADIIFTGEGSIDGQSSNGKVISGIAELCKVYEKPLIACGGVIKDDANVLYEQGVTAMFSIVPSLSVLDDCLKQGSINLEKTCENIARVMEIKKQPD</sequence>
<dbReference type="EMBL" id="NGJS01000009">
    <property type="protein sequence ID" value="RST98619.1"/>
    <property type="molecule type" value="Genomic_DNA"/>
</dbReference>
<dbReference type="SUPFAM" id="SSF110738">
    <property type="entry name" value="Glycerate kinase I"/>
    <property type="match status" value="1"/>
</dbReference>
<keyword evidence="3 4" id="KW-0418">Kinase</keyword>
<dbReference type="PANTHER" id="PTHR21599:SF0">
    <property type="entry name" value="GLYCERATE KINASE"/>
    <property type="match status" value="1"/>
</dbReference>
<dbReference type="PIRSF" id="PIRSF006078">
    <property type="entry name" value="GlxK"/>
    <property type="match status" value="1"/>
</dbReference>
<evidence type="ECO:0000256" key="4">
    <source>
        <dbReference type="PIRNR" id="PIRNR006078"/>
    </source>
</evidence>
<dbReference type="OrthoDB" id="9774290at2"/>
<evidence type="ECO:0000256" key="2">
    <source>
        <dbReference type="ARBA" id="ARBA00022679"/>
    </source>
</evidence>
<comment type="similarity">
    <text evidence="1 4">Belongs to the glycerate kinase type-1 family.</text>
</comment>
<dbReference type="GO" id="GO:0031388">
    <property type="term" value="P:organic acid phosphorylation"/>
    <property type="evidence" value="ECO:0007669"/>
    <property type="project" value="UniProtKB-UniRule"/>
</dbReference>
<keyword evidence="2 4" id="KW-0808">Transferase</keyword>
<comment type="caution">
    <text evidence="5">The sequence shown here is derived from an EMBL/GenBank/DDBJ whole genome shotgun (WGS) entry which is preliminary data.</text>
</comment>
<accession>A0A429ZXK5</accession>
<dbReference type="InterPro" id="IPR036129">
    <property type="entry name" value="Glycerate_kinase_sf"/>
</dbReference>
<dbReference type="GO" id="GO:0008887">
    <property type="term" value="F:glycerate kinase activity"/>
    <property type="evidence" value="ECO:0007669"/>
    <property type="project" value="UniProtKB-UniRule"/>
</dbReference>
<protein>
    <recommendedName>
        <fullName evidence="7">Glycerate kinase</fullName>
    </recommendedName>
</protein>
<gene>
    <name evidence="5" type="ORF">CBF37_07535</name>
</gene>
<dbReference type="RefSeq" id="WP_125984153.1">
    <property type="nucleotide sequence ID" value="NZ_NGJS01000009.1"/>
</dbReference>
<dbReference type="InterPro" id="IPR018193">
    <property type="entry name" value="Glyc_kinase_flavodox-like_fold"/>
</dbReference>
<dbReference type="InterPro" id="IPR018197">
    <property type="entry name" value="Glycerate_kinase_RE-like"/>
</dbReference>
<evidence type="ECO:0000256" key="3">
    <source>
        <dbReference type="ARBA" id="ARBA00022777"/>
    </source>
</evidence>
<proteinExistence type="inferred from homology"/>
<dbReference type="Gene3D" id="3.90.1510.10">
    <property type="entry name" value="Glycerate kinase, domain 2"/>
    <property type="match status" value="1"/>
</dbReference>
<evidence type="ECO:0000313" key="5">
    <source>
        <dbReference type="EMBL" id="RST98619.1"/>
    </source>
</evidence>
<dbReference type="NCBIfam" id="TIGR00045">
    <property type="entry name" value="glycerate kinase"/>
    <property type="match status" value="1"/>
</dbReference>
<organism evidence="5 6">
    <name type="scientific">Vagococcus vulneris</name>
    <dbReference type="NCBI Taxonomy" id="1977869"/>
    <lineage>
        <taxon>Bacteria</taxon>
        <taxon>Bacillati</taxon>
        <taxon>Bacillota</taxon>
        <taxon>Bacilli</taxon>
        <taxon>Lactobacillales</taxon>
        <taxon>Enterococcaceae</taxon>
        <taxon>Vagococcus</taxon>
    </lineage>
</organism>
<evidence type="ECO:0000313" key="6">
    <source>
        <dbReference type="Proteomes" id="UP000287857"/>
    </source>
</evidence>
<reference evidence="5 6" key="1">
    <citation type="submission" date="2017-05" db="EMBL/GenBank/DDBJ databases">
        <title>Vagococcus spp. assemblies.</title>
        <authorList>
            <person name="Gulvik C.A."/>
        </authorList>
    </citation>
    <scope>NUCLEOTIDE SEQUENCE [LARGE SCALE GENOMIC DNA]</scope>
    <source>
        <strain evidence="5 6">SS1995</strain>
    </source>
</reference>